<dbReference type="RefSeq" id="WP_012281336.1">
    <property type="nucleotide sequence ID" value="NC_010337.2"/>
</dbReference>
<name>B0TGG1_HELMI</name>
<dbReference type="KEGG" id="hmo:HM1_0617"/>
<dbReference type="AlphaFoldDB" id="B0TGG1"/>
<dbReference type="STRING" id="498761.HM1_0617"/>
<evidence type="ECO:0000256" key="1">
    <source>
        <dbReference type="SAM" id="MobiDB-lite"/>
    </source>
</evidence>
<dbReference type="OrthoDB" id="1708300at2"/>
<feature type="region of interest" description="Disordered" evidence="1">
    <location>
        <begin position="52"/>
        <end position="85"/>
    </location>
</feature>
<dbReference type="Proteomes" id="UP000008550">
    <property type="component" value="Chromosome"/>
</dbReference>
<feature type="compositionally biased region" description="Low complexity" evidence="1">
    <location>
        <begin position="74"/>
        <end position="85"/>
    </location>
</feature>
<dbReference type="InterPro" id="IPR046085">
    <property type="entry name" value="DUF6103"/>
</dbReference>
<reference evidence="2 3" key="1">
    <citation type="journal article" date="2008" name="J. Bacteriol.">
        <title>The genome of Heliobacterium modesticaldum, a phototrophic representative of the Firmicutes containing the simplest photosynthetic apparatus.</title>
        <authorList>
            <person name="Sattley W.M."/>
            <person name="Madigan M.T."/>
            <person name="Swingley W.D."/>
            <person name="Cheung P.C."/>
            <person name="Clocksin K.M."/>
            <person name="Conrad A.L."/>
            <person name="Dejesa L.C."/>
            <person name="Honchak B.M."/>
            <person name="Jung D.O."/>
            <person name="Karbach L.E."/>
            <person name="Kurdoglu A."/>
            <person name="Lahiri S."/>
            <person name="Mastrian S.D."/>
            <person name="Page L.E."/>
            <person name="Taylor H.L."/>
            <person name="Wang Z.T."/>
            <person name="Raymond J."/>
            <person name="Chen M."/>
            <person name="Blankenship R.E."/>
            <person name="Touchman J.W."/>
        </authorList>
    </citation>
    <scope>NUCLEOTIDE SEQUENCE [LARGE SCALE GENOMIC DNA]</scope>
    <source>
        <strain evidence="3">ATCC 51547 / Ice1</strain>
    </source>
</reference>
<dbReference type="HOGENOM" id="CLU_182244_1_1_9"/>
<evidence type="ECO:0000313" key="3">
    <source>
        <dbReference type="Proteomes" id="UP000008550"/>
    </source>
</evidence>
<feature type="compositionally biased region" description="Basic and acidic residues" evidence="1">
    <location>
        <begin position="52"/>
        <end position="65"/>
    </location>
</feature>
<accession>B0TGG1</accession>
<keyword evidence="3" id="KW-1185">Reference proteome</keyword>
<gene>
    <name evidence="2" type="ORF">HM1_0617</name>
</gene>
<evidence type="ECO:0000313" key="2">
    <source>
        <dbReference type="EMBL" id="ABZ83222.1"/>
    </source>
</evidence>
<dbReference type="eggNOG" id="ENOG50330PF">
    <property type="taxonomic scope" value="Bacteria"/>
</dbReference>
<proteinExistence type="predicted"/>
<dbReference type="Pfam" id="PF19598">
    <property type="entry name" value="DUF6103"/>
    <property type="match status" value="1"/>
</dbReference>
<sequence>MRKSTVQIQYDAEKLRAIRQYMGKEDTEFQAELEDFLQKLYEEHVPAPVREYIESRKFPEPERPNRPSCPAPSAPAKNNSAGGNA</sequence>
<protein>
    <submittedName>
        <fullName evidence="2">Uncharacterized protein</fullName>
    </submittedName>
</protein>
<dbReference type="EMBL" id="CP000930">
    <property type="protein sequence ID" value="ABZ83222.1"/>
    <property type="molecule type" value="Genomic_DNA"/>
</dbReference>
<organism evidence="2 3">
    <name type="scientific">Heliobacterium modesticaldum (strain ATCC 51547 / Ice1)</name>
    <dbReference type="NCBI Taxonomy" id="498761"/>
    <lineage>
        <taxon>Bacteria</taxon>
        <taxon>Bacillati</taxon>
        <taxon>Bacillota</taxon>
        <taxon>Clostridia</taxon>
        <taxon>Eubacteriales</taxon>
        <taxon>Heliobacteriaceae</taxon>
        <taxon>Heliomicrobium</taxon>
    </lineage>
</organism>